<reference evidence="6 7" key="1">
    <citation type="submission" date="2018-08" db="EMBL/GenBank/DDBJ databases">
        <title>Verrucosispora craniellae sp. nov., isolated from a marine sponge in the South China Sea.</title>
        <authorList>
            <person name="Li L."/>
            <person name="Lin H.W."/>
        </authorList>
    </citation>
    <scope>NUCLEOTIDE SEQUENCE [LARGE SCALE GENOMIC DNA]</scope>
    <source>
        <strain evidence="6 7">LHW63014</strain>
    </source>
</reference>
<comment type="caution">
    <text evidence="6">The sequence shown here is derived from an EMBL/GenBank/DDBJ whole genome shotgun (WGS) entry which is preliminary data.</text>
</comment>
<evidence type="ECO:0000256" key="4">
    <source>
        <dbReference type="SAM" id="MobiDB-lite"/>
    </source>
</evidence>
<dbReference type="GO" id="GO:0003676">
    <property type="term" value="F:nucleic acid binding"/>
    <property type="evidence" value="ECO:0007669"/>
    <property type="project" value="InterPro"/>
</dbReference>
<dbReference type="GO" id="GO:0008408">
    <property type="term" value="F:3'-5' exonuclease activity"/>
    <property type="evidence" value="ECO:0007669"/>
    <property type="project" value="TreeGrafter"/>
</dbReference>
<feature type="region of interest" description="Disordered" evidence="4">
    <location>
        <begin position="1"/>
        <end position="112"/>
    </location>
</feature>
<keyword evidence="7" id="KW-1185">Reference proteome</keyword>
<protein>
    <submittedName>
        <fullName evidence="6">3'-5' exonuclease</fullName>
    </submittedName>
</protein>
<name>A0A372G236_9ACTN</name>
<evidence type="ECO:0000313" key="7">
    <source>
        <dbReference type="Proteomes" id="UP000262621"/>
    </source>
</evidence>
<gene>
    <name evidence="6" type="ORF">D0Q02_07545</name>
</gene>
<feature type="compositionally biased region" description="Basic residues" evidence="4">
    <location>
        <begin position="87"/>
        <end position="101"/>
    </location>
</feature>
<accession>A0A372G236</accession>
<feature type="domain" description="Exonuclease" evidence="5">
    <location>
        <begin position="118"/>
        <end position="322"/>
    </location>
</feature>
<dbReference type="Gene3D" id="3.30.420.10">
    <property type="entry name" value="Ribonuclease H-like superfamily/Ribonuclease H"/>
    <property type="match status" value="1"/>
</dbReference>
<evidence type="ECO:0000256" key="1">
    <source>
        <dbReference type="ARBA" id="ARBA00022722"/>
    </source>
</evidence>
<keyword evidence="2" id="KW-0378">Hydrolase</keyword>
<dbReference type="InterPro" id="IPR012337">
    <property type="entry name" value="RNaseH-like_sf"/>
</dbReference>
<keyword evidence="1" id="KW-0540">Nuclease</keyword>
<dbReference type="Pfam" id="PF00929">
    <property type="entry name" value="RNase_T"/>
    <property type="match status" value="1"/>
</dbReference>
<feature type="compositionally biased region" description="Basic residues" evidence="4">
    <location>
        <begin position="66"/>
        <end position="75"/>
    </location>
</feature>
<dbReference type="InterPro" id="IPR036397">
    <property type="entry name" value="RNaseH_sf"/>
</dbReference>
<evidence type="ECO:0000313" key="6">
    <source>
        <dbReference type="EMBL" id="RFS47008.1"/>
    </source>
</evidence>
<evidence type="ECO:0000256" key="3">
    <source>
        <dbReference type="ARBA" id="ARBA00022839"/>
    </source>
</evidence>
<dbReference type="CDD" id="cd06127">
    <property type="entry name" value="DEDDh"/>
    <property type="match status" value="1"/>
</dbReference>
<dbReference type="SUPFAM" id="SSF53098">
    <property type="entry name" value="Ribonuclease H-like"/>
    <property type="match status" value="1"/>
</dbReference>
<dbReference type="AlphaFoldDB" id="A0A372G236"/>
<dbReference type="PANTHER" id="PTHR30231:SF4">
    <property type="entry name" value="PROTEIN NEN2"/>
    <property type="match status" value="1"/>
</dbReference>
<proteinExistence type="predicted"/>
<evidence type="ECO:0000256" key="2">
    <source>
        <dbReference type="ARBA" id="ARBA00022801"/>
    </source>
</evidence>
<dbReference type="PANTHER" id="PTHR30231">
    <property type="entry name" value="DNA POLYMERASE III SUBUNIT EPSILON"/>
    <property type="match status" value="1"/>
</dbReference>
<dbReference type="InterPro" id="IPR013520">
    <property type="entry name" value="Ribonucl_H"/>
</dbReference>
<sequence>MRHHDGGHPPPRALPAHPSRLPGLRGPVGVSRDPRRVGRRAAARAVRTIAAATPARVAAPGGPGARRPRGRRRRPAPACPPTSAPVGRRRRTRNPRRRHDAVRHLATEQRSSTEVTTTIVALDLETTGLDPERHHIWEIGAIVRGHRDPTFDGEWHYMLRPNLSDAEPKALQISRYYERASSVQDRTTQAFVHRKPAEVPGGLFGELSRPAVALRMAELLDGAHLVGVNPQFDAAFLSRFLRAHWQAPTWNYHLVDVGALAFGYAAALCQALDRPVPTLPWRLDDLAAQLGVPSDPASRHTALGDARWALAIYDKVMAASGAQDVPEPVV</sequence>
<dbReference type="Proteomes" id="UP000262621">
    <property type="component" value="Unassembled WGS sequence"/>
</dbReference>
<feature type="compositionally biased region" description="Low complexity" evidence="4">
    <location>
        <begin position="43"/>
        <end position="60"/>
    </location>
</feature>
<evidence type="ECO:0000259" key="5">
    <source>
        <dbReference type="SMART" id="SM00479"/>
    </source>
</evidence>
<dbReference type="EMBL" id="QVFU01000005">
    <property type="protein sequence ID" value="RFS47008.1"/>
    <property type="molecule type" value="Genomic_DNA"/>
</dbReference>
<keyword evidence="3 6" id="KW-0269">Exonuclease</keyword>
<dbReference type="SMART" id="SM00479">
    <property type="entry name" value="EXOIII"/>
    <property type="match status" value="1"/>
</dbReference>
<organism evidence="6 7">
    <name type="scientific">Micromonospora craniellae</name>
    <dbReference type="NCBI Taxonomy" id="2294034"/>
    <lineage>
        <taxon>Bacteria</taxon>
        <taxon>Bacillati</taxon>
        <taxon>Actinomycetota</taxon>
        <taxon>Actinomycetes</taxon>
        <taxon>Micromonosporales</taxon>
        <taxon>Micromonosporaceae</taxon>
        <taxon>Micromonospora</taxon>
    </lineage>
</organism>